<feature type="compositionally biased region" description="Low complexity" evidence="9">
    <location>
        <begin position="116"/>
        <end position="134"/>
    </location>
</feature>
<dbReference type="AlphaFoldDB" id="A0A6A6BL06"/>
<name>A0A6A6BL06_9PEZI</name>
<accession>A0A6A6BL06</accession>
<gene>
    <name evidence="11" type="ORF">K452DRAFT_285122</name>
</gene>
<feature type="region of interest" description="Disordered" evidence="9">
    <location>
        <begin position="331"/>
        <end position="378"/>
    </location>
</feature>
<proteinExistence type="predicted"/>
<evidence type="ECO:0000256" key="1">
    <source>
        <dbReference type="ARBA" id="ARBA00012797"/>
    </source>
</evidence>
<evidence type="ECO:0000256" key="6">
    <source>
        <dbReference type="ARBA" id="ARBA00031792"/>
    </source>
</evidence>
<dbReference type="RefSeq" id="XP_033400501.1">
    <property type="nucleotide sequence ID" value="XM_033540060.1"/>
</dbReference>
<keyword evidence="3" id="KW-0489">Methyltransferase</keyword>
<comment type="catalytic activity">
    <reaction evidence="8">
        <text>guanosine(9) in tRNA + S-adenosyl-L-methionine = N(1)-methylguanosine(9) in tRNA + S-adenosyl-L-homocysteine + H(+)</text>
        <dbReference type="Rhea" id="RHEA:43156"/>
        <dbReference type="Rhea" id="RHEA-COMP:10367"/>
        <dbReference type="Rhea" id="RHEA-COMP:10368"/>
        <dbReference type="ChEBI" id="CHEBI:15378"/>
        <dbReference type="ChEBI" id="CHEBI:57856"/>
        <dbReference type="ChEBI" id="CHEBI:59789"/>
        <dbReference type="ChEBI" id="CHEBI:73542"/>
        <dbReference type="ChEBI" id="CHEBI:74269"/>
        <dbReference type="EC" id="2.1.1.221"/>
    </reaction>
</comment>
<feature type="region of interest" description="Disordered" evidence="9">
    <location>
        <begin position="473"/>
        <end position="507"/>
    </location>
</feature>
<evidence type="ECO:0000256" key="5">
    <source>
        <dbReference type="ARBA" id="ARBA00022691"/>
    </source>
</evidence>
<evidence type="ECO:0000259" key="10">
    <source>
        <dbReference type="PROSITE" id="PS51675"/>
    </source>
</evidence>
<evidence type="ECO:0000313" key="11">
    <source>
        <dbReference type="EMBL" id="KAF2144789.1"/>
    </source>
</evidence>
<evidence type="ECO:0000256" key="9">
    <source>
        <dbReference type="SAM" id="MobiDB-lite"/>
    </source>
</evidence>
<feature type="region of interest" description="Disordered" evidence="9">
    <location>
        <begin position="53"/>
        <end position="218"/>
    </location>
</feature>
<dbReference type="GeneID" id="54297556"/>
<sequence length="507" mass="56201">MVDVARPANQGLALARVLGARFADGVVVRDFLPVPPSALLLRALHDIAAMADEQRPSKMQKREHSPQLQEASFAPSEAAGTANAPPNGDQQQQQQPSTAANTSTTTTAEADDDNDVNAQPAAAAAAADASPANPTNMKLDESGKPMSKSAMKKLRRQQEWEAGREERKVQRREKAKAARTRKREEYQAARAANPNEAGANPLPTQRQREKAERTRNQRAKQLPVTFIFDCSFDDLMMDKEMKSLGSQITRCYSDNRNAEFRAHLAISSFGGKLKDRFDGLLNKHYLNWKGFRVFEEDFMDVAEKAKVWMREPRGGEIAGALAVCAKKREAGQDTAMGGTEEKEQQQQSTEQQVEQQAEQPAEQQPAEQQQQQQPAEQEGEVIYLSSEGTETLTELKPYSTYIVGGLVDKNRYKGICHKRATERGVKTAKLPIGEFLQMNSRAVLATNHVNEIMVEWLKCGDWGEAFMKVIPKRKGGQLRSTGEEEEAAEGEEEEEGSAETVEDKGKP</sequence>
<dbReference type="EMBL" id="ML995479">
    <property type="protein sequence ID" value="KAF2144789.1"/>
    <property type="molecule type" value="Genomic_DNA"/>
</dbReference>
<keyword evidence="5" id="KW-0949">S-adenosyl-L-methionine</keyword>
<feature type="compositionally biased region" description="Basic and acidic residues" evidence="9">
    <location>
        <begin position="156"/>
        <end position="168"/>
    </location>
</feature>
<dbReference type="OrthoDB" id="278300at2759"/>
<dbReference type="EC" id="2.1.1.221" evidence="1"/>
<organism evidence="11 12">
    <name type="scientific">Aplosporella prunicola CBS 121167</name>
    <dbReference type="NCBI Taxonomy" id="1176127"/>
    <lineage>
        <taxon>Eukaryota</taxon>
        <taxon>Fungi</taxon>
        <taxon>Dikarya</taxon>
        <taxon>Ascomycota</taxon>
        <taxon>Pezizomycotina</taxon>
        <taxon>Dothideomycetes</taxon>
        <taxon>Dothideomycetes incertae sedis</taxon>
        <taxon>Botryosphaeriales</taxon>
        <taxon>Aplosporellaceae</taxon>
        <taxon>Aplosporella</taxon>
    </lineage>
</organism>
<feature type="compositionally biased region" description="Acidic residues" evidence="9">
    <location>
        <begin position="483"/>
        <end position="497"/>
    </location>
</feature>
<dbReference type="InterPro" id="IPR028564">
    <property type="entry name" value="MT_TRM10-typ"/>
</dbReference>
<dbReference type="GO" id="GO:0005634">
    <property type="term" value="C:nucleus"/>
    <property type="evidence" value="ECO:0007669"/>
    <property type="project" value="TreeGrafter"/>
</dbReference>
<evidence type="ECO:0000256" key="4">
    <source>
        <dbReference type="ARBA" id="ARBA00022679"/>
    </source>
</evidence>
<dbReference type="InterPro" id="IPR038459">
    <property type="entry name" value="MT_TRM10-typ_sf"/>
</dbReference>
<dbReference type="PROSITE" id="PS51675">
    <property type="entry name" value="SAM_MT_TRM10"/>
    <property type="match status" value="1"/>
</dbReference>
<evidence type="ECO:0000256" key="2">
    <source>
        <dbReference type="ARBA" id="ARBA00020451"/>
    </source>
</evidence>
<evidence type="ECO:0000256" key="8">
    <source>
        <dbReference type="ARBA" id="ARBA00048434"/>
    </source>
</evidence>
<dbReference type="Gene3D" id="3.40.1280.30">
    <property type="match status" value="2"/>
</dbReference>
<dbReference type="GO" id="GO:0000049">
    <property type="term" value="F:tRNA binding"/>
    <property type="evidence" value="ECO:0007669"/>
    <property type="project" value="TreeGrafter"/>
</dbReference>
<dbReference type="InterPro" id="IPR007356">
    <property type="entry name" value="tRNA_m1G_MeTrfase_euk"/>
</dbReference>
<dbReference type="GO" id="GO:0052905">
    <property type="term" value="F:tRNA (guanosine(9)-N1)-methyltransferase activity"/>
    <property type="evidence" value="ECO:0007669"/>
    <property type="project" value="UniProtKB-EC"/>
</dbReference>
<reference evidence="11" key="1">
    <citation type="journal article" date="2020" name="Stud. Mycol.">
        <title>101 Dothideomycetes genomes: a test case for predicting lifestyles and emergence of pathogens.</title>
        <authorList>
            <person name="Haridas S."/>
            <person name="Albert R."/>
            <person name="Binder M."/>
            <person name="Bloem J."/>
            <person name="Labutti K."/>
            <person name="Salamov A."/>
            <person name="Andreopoulos B."/>
            <person name="Baker S."/>
            <person name="Barry K."/>
            <person name="Bills G."/>
            <person name="Bluhm B."/>
            <person name="Cannon C."/>
            <person name="Castanera R."/>
            <person name="Culley D."/>
            <person name="Daum C."/>
            <person name="Ezra D."/>
            <person name="Gonzalez J."/>
            <person name="Henrissat B."/>
            <person name="Kuo A."/>
            <person name="Liang C."/>
            <person name="Lipzen A."/>
            <person name="Lutzoni F."/>
            <person name="Magnuson J."/>
            <person name="Mondo S."/>
            <person name="Nolan M."/>
            <person name="Ohm R."/>
            <person name="Pangilinan J."/>
            <person name="Park H.-J."/>
            <person name="Ramirez L."/>
            <person name="Alfaro M."/>
            <person name="Sun H."/>
            <person name="Tritt A."/>
            <person name="Yoshinaga Y."/>
            <person name="Zwiers L.-H."/>
            <person name="Turgeon B."/>
            <person name="Goodwin S."/>
            <person name="Spatafora J."/>
            <person name="Crous P."/>
            <person name="Grigoriev I."/>
        </authorList>
    </citation>
    <scope>NUCLEOTIDE SEQUENCE</scope>
    <source>
        <strain evidence="11">CBS 121167</strain>
    </source>
</reference>
<evidence type="ECO:0000256" key="3">
    <source>
        <dbReference type="ARBA" id="ARBA00022603"/>
    </source>
</evidence>
<dbReference type="PANTHER" id="PTHR13563">
    <property type="entry name" value="TRNA (GUANINE-9-) METHYLTRANSFERASE"/>
    <property type="match status" value="1"/>
</dbReference>
<dbReference type="CDD" id="cd18089">
    <property type="entry name" value="SPOUT_Trm10-like"/>
    <property type="match status" value="1"/>
</dbReference>
<dbReference type="GO" id="GO:0002939">
    <property type="term" value="P:tRNA N1-guanine methylation"/>
    <property type="evidence" value="ECO:0007669"/>
    <property type="project" value="TreeGrafter"/>
</dbReference>
<feature type="compositionally biased region" description="Basic and acidic residues" evidence="9">
    <location>
        <begin position="53"/>
        <end position="65"/>
    </location>
</feature>
<evidence type="ECO:0000313" key="12">
    <source>
        <dbReference type="Proteomes" id="UP000799438"/>
    </source>
</evidence>
<dbReference type="Proteomes" id="UP000799438">
    <property type="component" value="Unassembled WGS sequence"/>
</dbReference>
<feature type="compositionally biased region" description="Low complexity" evidence="9">
    <location>
        <begin position="188"/>
        <end position="203"/>
    </location>
</feature>
<protein>
    <recommendedName>
        <fullName evidence="2">tRNA (guanine(9)-N1)-methyltransferase</fullName>
        <ecNumber evidence="1">2.1.1.221</ecNumber>
    </recommendedName>
    <alternativeName>
        <fullName evidence="7">tRNA methyltransferase 10</fullName>
    </alternativeName>
    <alternativeName>
        <fullName evidence="6">tRNA(m1G9)-methyltransferase</fullName>
    </alternativeName>
</protein>
<feature type="compositionally biased region" description="Basic residues" evidence="9">
    <location>
        <begin position="169"/>
        <end position="181"/>
    </location>
</feature>
<keyword evidence="12" id="KW-1185">Reference proteome</keyword>
<feature type="domain" description="SAM-dependent MTase TRM10-type" evidence="10">
    <location>
        <begin position="212"/>
        <end position="477"/>
    </location>
</feature>
<keyword evidence="4" id="KW-0808">Transferase</keyword>
<feature type="compositionally biased region" description="Basic and acidic residues" evidence="9">
    <location>
        <begin position="206"/>
        <end position="215"/>
    </location>
</feature>
<evidence type="ECO:0000256" key="7">
    <source>
        <dbReference type="ARBA" id="ARBA00032166"/>
    </source>
</evidence>
<feature type="compositionally biased region" description="Low complexity" evidence="9">
    <location>
        <begin position="345"/>
        <end position="376"/>
    </location>
</feature>
<feature type="compositionally biased region" description="Low complexity" evidence="9">
    <location>
        <begin position="82"/>
        <end position="108"/>
    </location>
</feature>
<dbReference type="PANTHER" id="PTHR13563:SF13">
    <property type="entry name" value="TRNA METHYLTRANSFERASE 10 HOMOLOG A"/>
    <property type="match status" value="1"/>
</dbReference>